<gene>
    <name evidence="9" type="ORF">G4B88_006046</name>
</gene>
<sequence>SLKIVKVDRRHGKRPLPSEASEEKEKESYEYGYDAAANYFEPSSCTWPSQQEADEHNNYLLSSSTMALSDYTTSHQPYNYSVQSTTTTTTQSADVVKQEIVPDQSSHQLSPQENAVRRRHYRGVRQRPWGKWAAEIRDPKKAARVWLGTFDTAEDAALAYDKAALKFKGTKAKLNFPERVSQTQTNINNSNDDNMININKHQPEQHSHSAYLSGDAYVVRPPPQHDHEYQAAGSVMPPPPSSEAAFGRDLYHYAQLLSSNDVDFDYHSSSLFNQPMHPPPPIPYYYSSSSSSSSSSFLSTSSSSSSFDHQPKQLPEDHHRKDFDS</sequence>
<dbReference type="PANTHER" id="PTHR31190">
    <property type="entry name" value="DNA-BINDING DOMAIN"/>
    <property type="match status" value="1"/>
</dbReference>
<dbReference type="Gene3D" id="3.30.730.10">
    <property type="entry name" value="AP2/ERF domain"/>
    <property type="match status" value="1"/>
</dbReference>
<keyword evidence="10" id="KW-1185">Reference proteome</keyword>
<feature type="region of interest" description="Disordered" evidence="7">
    <location>
        <begin position="224"/>
        <end position="243"/>
    </location>
</feature>
<dbReference type="Proteomes" id="UP000583929">
    <property type="component" value="Unassembled WGS sequence"/>
</dbReference>
<protein>
    <recommendedName>
        <fullName evidence="8">AP2/ERF domain-containing protein</fullName>
    </recommendedName>
</protein>
<dbReference type="Pfam" id="PF00847">
    <property type="entry name" value="AP2"/>
    <property type="match status" value="1"/>
</dbReference>
<evidence type="ECO:0000256" key="5">
    <source>
        <dbReference type="ARBA" id="ARBA00023242"/>
    </source>
</evidence>
<evidence type="ECO:0000256" key="2">
    <source>
        <dbReference type="ARBA" id="ARBA00023015"/>
    </source>
</evidence>
<organism evidence="9 10">
    <name type="scientific">Cannabis sativa</name>
    <name type="common">Hemp</name>
    <name type="synonym">Marijuana</name>
    <dbReference type="NCBI Taxonomy" id="3483"/>
    <lineage>
        <taxon>Eukaryota</taxon>
        <taxon>Viridiplantae</taxon>
        <taxon>Streptophyta</taxon>
        <taxon>Embryophyta</taxon>
        <taxon>Tracheophyta</taxon>
        <taxon>Spermatophyta</taxon>
        <taxon>Magnoliopsida</taxon>
        <taxon>eudicotyledons</taxon>
        <taxon>Gunneridae</taxon>
        <taxon>Pentapetalae</taxon>
        <taxon>rosids</taxon>
        <taxon>fabids</taxon>
        <taxon>Rosales</taxon>
        <taxon>Cannabaceae</taxon>
        <taxon>Cannabis</taxon>
    </lineage>
</organism>
<dbReference type="InterPro" id="IPR044808">
    <property type="entry name" value="ERF_plant"/>
</dbReference>
<evidence type="ECO:0000256" key="1">
    <source>
        <dbReference type="ARBA" id="ARBA00004123"/>
    </source>
</evidence>
<evidence type="ECO:0000256" key="4">
    <source>
        <dbReference type="ARBA" id="ARBA00023163"/>
    </source>
</evidence>
<dbReference type="InterPro" id="IPR036955">
    <property type="entry name" value="AP2/ERF_dom_sf"/>
</dbReference>
<comment type="caution">
    <text evidence="9">The sequence shown here is derived from an EMBL/GenBank/DDBJ whole genome shotgun (WGS) entry which is preliminary data.</text>
</comment>
<evidence type="ECO:0000256" key="7">
    <source>
        <dbReference type="SAM" id="MobiDB-lite"/>
    </source>
</evidence>
<feature type="region of interest" description="Disordered" evidence="7">
    <location>
        <begin position="277"/>
        <end position="325"/>
    </location>
</feature>
<evidence type="ECO:0000313" key="10">
    <source>
        <dbReference type="Proteomes" id="UP000583929"/>
    </source>
</evidence>
<keyword evidence="3" id="KW-0238">DNA-binding</keyword>
<dbReference type="InterPro" id="IPR016177">
    <property type="entry name" value="DNA-bd_dom_sf"/>
</dbReference>
<dbReference type="FunFam" id="3.30.730.10:FF:000001">
    <property type="entry name" value="Ethylene-responsive transcription factor 2"/>
    <property type="match status" value="1"/>
</dbReference>
<name>A0A7J6ID82_CANSA</name>
<keyword evidence="5" id="KW-0539">Nucleus</keyword>
<reference evidence="9 10" key="1">
    <citation type="journal article" date="2020" name="bioRxiv">
        <title>Sequence and annotation of 42 cannabis genomes reveals extensive copy number variation in cannabinoid synthesis and pathogen resistance genes.</title>
        <authorList>
            <person name="Mckernan K.J."/>
            <person name="Helbert Y."/>
            <person name="Kane L.T."/>
            <person name="Ebling H."/>
            <person name="Zhang L."/>
            <person name="Liu B."/>
            <person name="Eaton Z."/>
            <person name="Mclaughlin S."/>
            <person name="Kingan S."/>
            <person name="Baybayan P."/>
            <person name="Concepcion G."/>
            <person name="Jordan M."/>
            <person name="Riva A."/>
            <person name="Barbazuk W."/>
            <person name="Harkins T."/>
        </authorList>
    </citation>
    <scope>NUCLEOTIDE SEQUENCE [LARGE SCALE GENOMIC DNA]</scope>
    <source>
        <strain evidence="10">cv. Jamaican Lion 4</strain>
        <tissue evidence="9">Leaf</tissue>
    </source>
</reference>
<dbReference type="PROSITE" id="PS51032">
    <property type="entry name" value="AP2_ERF"/>
    <property type="match status" value="1"/>
</dbReference>
<feature type="compositionally biased region" description="Polar residues" evidence="7">
    <location>
        <begin position="103"/>
        <end position="113"/>
    </location>
</feature>
<comment type="subcellular location">
    <subcellularLocation>
        <location evidence="1">Nucleus</location>
    </subcellularLocation>
</comment>
<accession>A0A7J6ID82</accession>
<feature type="region of interest" description="Disordered" evidence="7">
    <location>
        <begin position="1"/>
        <end position="28"/>
    </location>
</feature>
<dbReference type="PANTHER" id="PTHR31190:SF167">
    <property type="entry name" value="ETHYLENE-RESPONSIVE TRANSCRIPTION FACTOR ERF112"/>
    <property type="match status" value="1"/>
</dbReference>
<feature type="compositionally biased region" description="Basic and acidic residues" evidence="7">
    <location>
        <begin position="309"/>
        <end position="325"/>
    </location>
</feature>
<dbReference type="GO" id="GO:0009873">
    <property type="term" value="P:ethylene-activated signaling pathway"/>
    <property type="evidence" value="ECO:0007669"/>
    <property type="project" value="InterPro"/>
</dbReference>
<evidence type="ECO:0000256" key="3">
    <source>
        <dbReference type="ARBA" id="ARBA00023125"/>
    </source>
</evidence>
<evidence type="ECO:0000313" key="9">
    <source>
        <dbReference type="EMBL" id="KAF4404660.1"/>
    </source>
</evidence>
<proteinExistence type="inferred from homology"/>
<feature type="domain" description="AP2/ERF" evidence="8">
    <location>
        <begin position="120"/>
        <end position="177"/>
    </location>
</feature>
<keyword evidence="4" id="KW-0804">Transcription</keyword>
<keyword evidence="2" id="KW-0805">Transcription regulation</keyword>
<feature type="region of interest" description="Disordered" evidence="7">
    <location>
        <begin position="102"/>
        <end position="122"/>
    </location>
</feature>
<comment type="similarity">
    <text evidence="6">Belongs to the AP2/ERF transcription factor family. ERF subfamily.</text>
</comment>
<feature type="non-terminal residue" evidence="9">
    <location>
        <position position="1"/>
    </location>
</feature>
<feature type="compositionally biased region" description="Low complexity" evidence="7">
    <location>
        <begin position="284"/>
        <end position="306"/>
    </location>
</feature>
<dbReference type="GO" id="GO:0003700">
    <property type="term" value="F:DNA-binding transcription factor activity"/>
    <property type="evidence" value="ECO:0007669"/>
    <property type="project" value="InterPro"/>
</dbReference>
<dbReference type="SUPFAM" id="SSF54171">
    <property type="entry name" value="DNA-binding domain"/>
    <property type="match status" value="1"/>
</dbReference>
<dbReference type="AlphaFoldDB" id="A0A7J6ID82"/>
<dbReference type="EMBL" id="JAATIQ010000001">
    <property type="protein sequence ID" value="KAF4404660.1"/>
    <property type="molecule type" value="Genomic_DNA"/>
</dbReference>
<dbReference type="GO" id="GO:0005634">
    <property type="term" value="C:nucleus"/>
    <property type="evidence" value="ECO:0007669"/>
    <property type="project" value="UniProtKB-SubCell"/>
</dbReference>
<dbReference type="PRINTS" id="PR00367">
    <property type="entry name" value="ETHRSPELEMNT"/>
</dbReference>
<evidence type="ECO:0000259" key="8">
    <source>
        <dbReference type="PROSITE" id="PS51032"/>
    </source>
</evidence>
<evidence type="ECO:0000256" key="6">
    <source>
        <dbReference type="ARBA" id="ARBA00024343"/>
    </source>
</evidence>
<dbReference type="SMART" id="SM00380">
    <property type="entry name" value="AP2"/>
    <property type="match status" value="1"/>
</dbReference>
<dbReference type="GO" id="GO:0003677">
    <property type="term" value="F:DNA binding"/>
    <property type="evidence" value="ECO:0007669"/>
    <property type="project" value="UniProtKB-KW"/>
</dbReference>
<dbReference type="CDD" id="cd00018">
    <property type="entry name" value="AP2"/>
    <property type="match status" value="1"/>
</dbReference>
<dbReference type="InterPro" id="IPR001471">
    <property type="entry name" value="AP2/ERF_dom"/>
</dbReference>